<dbReference type="EMBL" id="CP025781">
    <property type="protein sequence ID" value="QBC45368.1"/>
    <property type="molecule type" value="Genomic_DNA"/>
</dbReference>
<keyword evidence="3" id="KW-0238">DNA-binding</keyword>
<evidence type="ECO:0000256" key="2">
    <source>
        <dbReference type="ARBA" id="ARBA00023015"/>
    </source>
</evidence>
<evidence type="ECO:0000256" key="4">
    <source>
        <dbReference type="ARBA" id="ARBA00023163"/>
    </source>
</evidence>
<accession>A0A7G3GDX6</accession>
<organism evidence="6 7">
    <name type="scientific">Iodobacter fluviatilis</name>
    <dbReference type="NCBI Taxonomy" id="537"/>
    <lineage>
        <taxon>Bacteria</taxon>
        <taxon>Pseudomonadati</taxon>
        <taxon>Pseudomonadota</taxon>
        <taxon>Betaproteobacteria</taxon>
        <taxon>Neisseriales</taxon>
        <taxon>Chitinibacteraceae</taxon>
        <taxon>Iodobacter</taxon>
    </lineage>
</organism>
<proteinExistence type="predicted"/>
<dbReference type="PRINTS" id="PR00037">
    <property type="entry name" value="HTHLACR"/>
</dbReference>
<evidence type="ECO:0000256" key="1">
    <source>
        <dbReference type="ARBA" id="ARBA00022491"/>
    </source>
</evidence>
<dbReference type="PANTHER" id="PTHR30363:SF4">
    <property type="entry name" value="GLYCEROL-3-PHOSPHATE REGULON REPRESSOR"/>
    <property type="match status" value="1"/>
</dbReference>
<dbReference type="Proteomes" id="UP000515917">
    <property type="component" value="Chromosome"/>
</dbReference>
<name>A0A7G3GDX6_9NEIS</name>
<protein>
    <submittedName>
        <fullName evidence="6">DeoR family transcriptional regulator</fullName>
    </submittedName>
</protein>
<dbReference type="SUPFAM" id="SSF46785">
    <property type="entry name" value="Winged helix' DNA-binding domain"/>
    <property type="match status" value="1"/>
</dbReference>
<dbReference type="GO" id="GO:0003700">
    <property type="term" value="F:DNA-binding transcription factor activity"/>
    <property type="evidence" value="ECO:0007669"/>
    <property type="project" value="InterPro"/>
</dbReference>
<dbReference type="Gene3D" id="1.10.10.10">
    <property type="entry name" value="Winged helix-like DNA-binding domain superfamily/Winged helix DNA-binding domain"/>
    <property type="match status" value="1"/>
</dbReference>
<dbReference type="SMART" id="SM01134">
    <property type="entry name" value="DeoRC"/>
    <property type="match status" value="1"/>
</dbReference>
<keyword evidence="4" id="KW-0804">Transcription</keyword>
<keyword evidence="7" id="KW-1185">Reference proteome</keyword>
<dbReference type="GO" id="GO:0003677">
    <property type="term" value="F:DNA binding"/>
    <property type="evidence" value="ECO:0007669"/>
    <property type="project" value="UniProtKB-KW"/>
</dbReference>
<dbReference type="Gene3D" id="3.30.750.70">
    <property type="entry name" value="4-hydroxybutyrate coenzyme like domains"/>
    <property type="match status" value="1"/>
</dbReference>
<dbReference type="InterPro" id="IPR036388">
    <property type="entry name" value="WH-like_DNA-bd_sf"/>
</dbReference>
<evidence type="ECO:0000313" key="7">
    <source>
        <dbReference type="Proteomes" id="UP000515917"/>
    </source>
</evidence>
<sequence>MILNLRQQELLKWVQREAYVSVDKLAEHFNVTQQTIRRDIHQLVENKLVQKLHGGVSTLSSVENVAYAARQVLLIEEKQRIAEQVAAHIPNNASLFINLGTTTEEVAKALRHHHGLHVITNNLNVAAMMCTYHDCEVIIAGGMVRGRDRGITGEATIDFINQFKVDYGIIGISSIEADGTLRDFDFREVRTAEAIIKQSRHVFLVADHSKFGRPALARQGHLSQITALFTDKPVDIAMENVIKESKTQLYVASAEPNVS</sequence>
<dbReference type="PROSITE" id="PS51000">
    <property type="entry name" value="HTH_DEOR_2"/>
    <property type="match status" value="1"/>
</dbReference>
<evidence type="ECO:0000256" key="3">
    <source>
        <dbReference type="ARBA" id="ARBA00023125"/>
    </source>
</evidence>
<dbReference type="InterPro" id="IPR036390">
    <property type="entry name" value="WH_DNA-bd_sf"/>
</dbReference>
<keyword evidence="2" id="KW-0805">Transcription regulation</keyword>
<gene>
    <name evidence="6" type="ORF">C1H71_18715</name>
</gene>
<dbReference type="AlphaFoldDB" id="A0A7G3GDX6"/>
<dbReference type="Pfam" id="PF00455">
    <property type="entry name" value="DeoRC"/>
    <property type="match status" value="1"/>
</dbReference>
<dbReference type="SMART" id="SM00420">
    <property type="entry name" value="HTH_DEOR"/>
    <property type="match status" value="1"/>
</dbReference>
<evidence type="ECO:0000313" key="6">
    <source>
        <dbReference type="EMBL" id="QBC45368.1"/>
    </source>
</evidence>
<feature type="domain" description="HTH deoR-type" evidence="5">
    <location>
        <begin position="3"/>
        <end position="58"/>
    </location>
</feature>
<evidence type="ECO:0000259" key="5">
    <source>
        <dbReference type="PROSITE" id="PS51000"/>
    </source>
</evidence>
<dbReference type="SUPFAM" id="SSF100950">
    <property type="entry name" value="NagB/RpiA/CoA transferase-like"/>
    <property type="match status" value="1"/>
</dbReference>
<dbReference type="RefSeq" id="WP_130107872.1">
    <property type="nucleotide sequence ID" value="NZ_CP025781.1"/>
</dbReference>
<dbReference type="PANTHER" id="PTHR30363">
    <property type="entry name" value="HTH-TYPE TRANSCRIPTIONAL REGULATOR SRLR-RELATED"/>
    <property type="match status" value="1"/>
</dbReference>
<keyword evidence="1" id="KW-0678">Repressor</keyword>
<dbReference type="PROSITE" id="PS00894">
    <property type="entry name" value="HTH_DEOR_1"/>
    <property type="match status" value="1"/>
</dbReference>
<dbReference type="KEGG" id="ifl:C1H71_18715"/>
<dbReference type="InterPro" id="IPR050313">
    <property type="entry name" value="Carb_Metab_HTH_regulators"/>
</dbReference>
<dbReference type="InterPro" id="IPR001034">
    <property type="entry name" value="DeoR_HTH"/>
</dbReference>
<dbReference type="InterPro" id="IPR018356">
    <property type="entry name" value="Tscrpt_reg_HTH_DeoR_CS"/>
</dbReference>
<dbReference type="Pfam" id="PF08220">
    <property type="entry name" value="HTH_DeoR"/>
    <property type="match status" value="1"/>
</dbReference>
<dbReference type="InterPro" id="IPR014036">
    <property type="entry name" value="DeoR-like_C"/>
</dbReference>
<reference evidence="6 7" key="1">
    <citation type="submission" date="2018-01" db="EMBL/GenBank/DDBJ databases">
        <title>Genome sequence of Iodobacter sp. strain PCH194 isolated from Indian Trans-Himalaya.</title>
        <authorList>
            <person name="Kumar V."/>
            <person name="Thakur V."/>
            <person name="Kumar S."/>
            <person name="Singh D."/>
        </authorList>
    </citation>
    <scope>NUCLEOTIDE SEQUENCE [LARGE SCALE GENOMIC DNA]</scope>
    <source>
        <strain evidence="6 7">PCH194</strain>
    </source>
</reference>
<dbReference type="InterPro" id="IPR037171">
    <property type="entry name" value="NagB/RpiA_transferase-like"/>
</dbReference>